<dbReference type="EMBL" id="JGYV01000011">
    <property type="protein sequence ID" value="KFI62034.1"/>
    <property type="molecule type" value="Genomic_DNA"/>
</dbReference>
<proteinExistence type="predicted"/>
<dbReference type="Proteomes" id="UP000029067">
    <property type="component" value="Unassembled WGS sequence"/>
</dbReference>
<dbReference type="AlphaFoldDB" id="A0A087ATD4"/>
<evidence type="ECO:0000313" key="2">
    <source>
        <dbReference type="Proteomes" id="UP000029067"/>
    </source>
</evidence>
<evidence type="ECO:0000313" key="1">
    <source>
        <dbReference type="EMBL" id="KFI62034.1"/>
    </source>
</evidence>
<keyword evidence="2" id="KW-1185">Reference proteome</keyword>
<dbReference type="RefSeq" id="WP_274518382.1">
    <property type="nucleotide sequence ID" value="NZ_JGYV01000011.1"/>
</dbReference>
<sequence>MNESRDRLALVDAHADDADKPLRQVVFDVFSDEDEAIYRRLLG</sequence>
<comment type="caution">
    <text evidence="1">The sequence shown here is derived from an EMBL/GenBank/DDBJ whole genome shotgun (WGS) entry which is preliminary data.</text>
</comment>
<name>A0A087ATD4_9BIFI</name>
<protein>
    <submittedName>
        <fullName evidence="1">Uncharacterized protein</fullName>
    </submittedName>
</protein>
<gene>
    <name evidence="1" type="ORF">BCUN_1349</name>
</gene>
<organism evidence="1 2">
    <name type="scientific">Bifidobacterium cuniculi</name>
    <dbReference type="NCBI Taxonomy" id="1688"/>
    <lineage>
        <taxon>Bacteria</taxon>
        <taxon>Bacillati</taxon>
        <taxon>Actinomycetota</taxon>
        <taxon>Actinomycetes</taxon>
        <taxon>Bifidobacteriales</taxon>
        <taxon>Bifidobacteriaceae</taxon>
        <taxon>Bifidobacterium</taxon>
    </lineage>
</organism>
<dbReference type="STRING" id="1688.BCUN_1349"/>
<reference evidence="1 2" key="1">
    <citation type="submission" date="2014-03" db="EMBL/GenBank/DDBJ databases">
        <title>Genomics of Bifidobacteria.</title>
        <authorList>
            <person name="Ventura M."/>
            <person name="Milani C."/>
            <person name="Lugli G.A."/>
        </authorList>
    </citation>
    <scope>NUCLEOTIDE SEQUENCE [LARGE SCALE GENOMIC DNA]</scope>
    <source>
        <strain evidence="1 2">LMG 10738</strain>
    </source>
</reference>
<accession>A0A087ATD4</accession>